<feature type="transmembrane region" description="Helical" evidence="1">
    <location>
        <begin position="40"/>
        <end position="68"/>
    </location>
</feature>
<keyword evidence="1" id="KW-0812">Transmembrane</keyword>
<dbReference type="OrthoDB" id="6009035at2"/>
<keyword evidence="1" id="KW-1133">Transmembrane helix</keyword>
<evidence type="ECO:0000256" key="1">
    <source>
        <dbReference type="SAM" id="Phobius"/>
    </source>
</evidence>
<dbReference type="EMBL" id="SHMC01000007">
    <property type="protein sequence ID" value="TAA21857.1"/>
    <property type="molecule type" value="Genomic_DNA"/>
</dbReference>
<dbReference type="AlphaFoldDB" id="A0A4V2HCN4"/>
<proteinExistence type="predicted"/>
<gene>
    <name evidence="2" type="ORF">EA660_16000</name>
</gene>
<reference evidence="2 3" key="1">
    <citation type="submission" date="2019-02" db="EMBL/GenBank/DDBJ databases">
        <title>WGS of Pseudoxanthomonas species novum from clinical isolates.</title>
        <authorList>
            <person name="Bernier A.-M."/>
            <person name="Bernard K."/>
            <person name="Vachon A."/>
        </authorList>
    </citation>
    <scope>NUCLEOTIDE SEQUENCE [LARGE SCALE GENOMIC DNA]</scope>
    <source>
        <strain evidence="2 3">NML171200</strain>
    </source>
</reference>
<dbReference type="RefSeq" id="WP_130552464.1">
    <property type="nucleotide sequence ID" value="NZ_SHMC01000007.1"/>
</dbReference>
<sequence>MNIVRLIIALVCLAIGLVIGILNTQPITLNLLVTQISTGSGAAIIVSLLAGVCIGALIVLATVAWPLYARLRKAGRVTAPTTGARTDAVPPGPGV</sequence>
<evidence type="ECO:0000313" key="2">
    <source>
        <dbReference type="EMBL" id="TAA21857.1"/>
    </source>
</evidence>
<name>A0A4V2HCN4_9GAMM</name>
<comment type="caution">
    <text evidence="2">The sequence shown here is derived from an EMBL/GenBank/DDBJ whole genome shotgun (WGS) entry which is preliminary data.</text>
</comment>
<organism evidence="2 3">
    <name type="scientific">Pseudoxanthomonas winnipegensis</name>
    <dbReference type="NCBI Taxonomy" id="2480810"/>
    <lineage>
        <taxon>Bacteria</taxon>
        <taxon>Pseudomonadati</taxon>
        <taxon>Pseudomonadota</taxon>
        <taxon>Gammaproteobacteria</taxon>
        <taxon>Lysobacterales</taxon>
        <taxon>Lysobacteraceae</taxon>
        <taxon>Pseudoxanthomonas</taxon>
    </lineage>
</organism>
<protein>
    <submittedName>
        <fullName evidence="2">LapA family protein</fullName>
    </submittedName>
</protein>
<dbReference type="Proteomes" id="UP000292627">
    <property type="component" value="Unassembled WGS sequence"/>
</dbReference>
<keyword evidence="1" id="KW-0472">Membrane</keyword>
<accession>A0A4V2HCN4</accession>
<evidence type="ECO:0000313" key="3">
    <source>
        <dbReference type="Proteomes" id="UP000292627"/>
    </source>
</evidence>